<name>A0ACC6P085_9BURK</name>
<keyword evidence="2" id="KW-1185">Reference proteome</keyword>
<sequence length="457" mass="50111">MIPPGFVNELLDRTDIVKVVGRAVSLKKAGALFKGLCPFHGEKTPSFVVTPQRGTWHCFGCGVHGNAVGFLMDHHGLGFVEAVQDLASMAGMTVPEERPATPAQRAQRQQQVREQQTLVSVMTQAQERYVQQLAATPRPRSYLDRRGLNEAVIRTYGLGYAPAGWDFLARHLPADPAEQALWVTAGLVIAKGDEDSDTAPDPGRTRRHHDRFRDRVMFPIRSVKGDIIGFGGRVLDQGEPKYLNSPETPVFSKGKELYGLYEGRQAIRKQGYALMVEGYMDVVALAQSGLGNAVATLGTACTADHLHKLLRFTDSVVFAFDGDAAGRRAAVRALQAALPLATDTRRLRFLFLPTEHDPDSFVRELGLDAFRAQVDAALPLSRLLQQHVTEGLDQGSAEDRTLALARAQPLWSQFPEGLLAEQVLIELARWAGMDPEAVRRHWQAQAQARQGPGSGTA</sequence>
<evidence type="ECO:0000313" key="2">
    <source>
        <dbReference type="Proteomes" id="UP001364695"/>
    </source>
</evidence>
<accession>A0ACC6P085</accession>
<proteinExistence type="predicted"/>
<reference evidence="1" key="1">
    <citation type="submission" date="2023-10" db="EMBL/GenBank/DDBJ databases">
        <title>Amphibacter perezi, gen. nov., sp. nov. a novel taxa of the family Comamonadaceae, class Betaproteobacteria isolated from the skin microbiota of Pelophylax perezi from different populations.</title>
        <authorList>
            <person name="Costa S."/>
            <person name="Proenca D.N."/>
            <person name="Lopes I."/>
            <person name="Morais P.V."/>
        </authorList>
    </citation>
    <scope>NUCLEOTIDE SEQUENCE</scope>
    <source>
        <strain evidence="1">SL12-8</strain>
    </source>
</reference>
<organism evidence="1 2">
    <name type="scientific">Amphibiibacter pelophylacis</name>
    <dbReference type="NCBI Taxonomy" id="1799477"/>
    <lineage>
        <taxon>Bacteria</taxon>
        <taxon>Pseudomonadati</taxon>
        <taxon>Pseudomonadota</taxon>
        <taxon>Betaproteobacteria</taxon>
        <taxon>Burkholderiales</taxon>
        <taxon>Sphaerotilaceae</taxon>
        <taxon>Amphibiibacter</taxon>
    </lineage>
</organism>
<dbReference type="EMBL" id="JAWDIE010000004">
    <property type="protein sequence ID" value="MEJ7137600.1"/>
    <property type="molecule type" value="Genomic_DNA"/>
</dbReference>
<feature type="non-terminal residue" evidence="1">
    <location>
        <position position="457"/>
    </location>
</feature>
<comment type="caution">
    <text evidence="1">The sequence shown here is derived from an EMBL/GenBank/DDBJ whole genome shotgun (WGS) entry which is preliminary data.</text>
</comment>
<gene>
    <name evidence="1" type="primary">dnaG</name>
    <name evidence="1" type="ORF">RV045_04030</name>
</gene>
<dbReference type="Proteomes" id="UP001364695">
    <property type="component" value="Unassembled WGS sequence"/>
</dbReference>
<protein>
    <submittedName>
        <fullName evidence="1">DNA primase</fullName>
    </submittedName>
</protein>
<evidence type="ECO:0000313" key="1">
    <source>
        <dbReference type="EMBL" id="MEJ7137600.1"/>
    </source>
</evidence>